<dbReference type="OrthoDB" id="3649348at2759"/>
<proteinExistence type="predicted"/>
<name>A0A8H6R5X6_9PEZI</name>
<evidence type="ECO:0000313" key="1">
    <source>
        <dbReference type="EMBL" id="KAF7185850.1"/>
    </source>
</evidence>
<comment type="caution">
    <text evidence="1">The sequence shown here is derived from an EMBL/GenBank/DDBJ whole genome shotgun (WGS) entry which is preliminary data.</text>
</comment>
<dbReference type="EMBL" id="JABCIY010000306">
    <property type="protein sequence ID" value="KAF7185850.1"/>
    <property type="molecule type" value="Genomic_DNA"/>
</dbReference>
<keyword evidence="2" id="KW-1185">Reference proteome</keyword>
<sequence length="160" mass="17099">MGSNSEINGGRENGSTSGIPIALCGKQPSMAAAFVEGMAPEYDVVHVCHNAPIALSELPALFNGEFPCPASGKGSNFNNADPRVPKAIFVGGGFTQYELNQIRKNEDICSVPMIFPDPQTRPTGNVPPPMDRIVARVKARLGELRIGKDDTDTLAKLYDL</sequence>
<dbReference type="AlphaFoldDB" id="A0A8H6R5X6"/>
<protein>
    <submittedName>
        <fullName evidence="1">Uncharacterized protein</fullName>
    </submittedName>
</protein>
<gene>
    <name evidence="1" type="ORF">HII31_12723</name>
</gene>
<evidence type="ECO:0000313" key="2">
    <source>
        <dbReference type="Proteomes" id="UP000660729"/>
    </source>
</evidence>
<accession>A0A8H6R5X6</accession>
<organism evidence="1 2">
    <name type="scientific">Pseudocercospora fuligena</name>
    <dbReference type="NCBI Taxonomy" id="685502"/>
    <lineage>
        <taxon>Eukaryota</taxon>
        <taxon>Fungi</taxon>
        <taxon>Dikarya</taxon>
        <taxon>Ascomycota</taxon>
        <taxon>Pezizomycotina</taxon>
        <taxon>Dothideomycetes</taxon>
        <taxon>Dothideomycetidae</taxon>
        <taxon>Mycosphaerellales</taxon>
        <taxon>Mycosphaerellaceae</taxon>
        <taxon>Pseudocercospora</taxon>
    </lineage>
</organism>
<reference evidence="1" key="1">
    <citation type="submission" date="2020-04" db="EMBL/GenBank/DDBJ databases">
        <title>Draft genome resource of the tomato pathogen Pseudocercospora fuligena.</title>
        <authorList>
            <person name="Zaccaron A."/>
        </authorList>
    </citation>
    <scope>NUCLEOTIDE SEQUENCE</scope>
    <source>
        <strain evidence="1">PF001</strain>
    </source>
</reference>
<dbReference type="Proteomes" id="UP000660729">
    <property type="component" value="Unassembled WGS sequence"/>
</dbReference>